<feature type="compositionally biased region" description="Low complexity" evidence="1">
    <location>
        <begin position="492"/>
        <end position="502"/>
    </location>
</feature>
<keyword evidence="4" id="KW-1185">Reference proteome</keyword>
<evidence type="ECO:0000313" key="4">
    <source>
        <dbReference type="Proteomes" id="UP000887561"/>
    </source>
</evidence>
<feature type="region of interest" description="Disordered" evidence="1">
    <location>
        <begin position="492"/>
        <end position="516"/>
    </location>
</feature>
<organism evidence="4 5">
    <name type="scientific">Meloidogyne javanica</name>
    <name type="common">Root-knot nematode worm</name>
    <dbReference type="NCBI Taxonomy" id="6303"/>
    <lineage>
        <taxon>Eukaryota</taxon>
        <taxon>Metazoa</taxon>
        <taxon>Ecdysozoa</taxon>
        <taxon>Nematoda</taxon>
        <taxon>Chromadorea</taxon>
        <taxon>Rhabditida</taxon>
        <taxon>Tylenchina</taxon>
        <taxon>Tylenchomorpha</taxon>
        <taxon>Tylenchoidea</taxon>
        <taxon>Meloidogynidae</taxon>
        <taxon>Meloidogyninae</taxon>
        <taxon>Meloidogyne</taxon>
        <taxon>Meloidogyne incognita group</taxon>
    </lineage>
</organism>
<feature type="domain" description="Macro" evidence="2">
    <location>
        <begin position="51"/>
        <end position="141"/>
    </location>
</feature>
<dbReference type="InterPro" id="IPR002589">
    <property type="entry name" value="Macro_dom"/>
</dbReference>
<dbReference type="Pfam" id="PF01661">
    <property type="entry name" value="Macro"/>
    <property type="match status" value="1"/>
</dbReference>
<protein>
    <submittedName>
        <fullName evidence="5">Macro domain-containing protein</fullName>
    </submittedName>
</protein>
<dbReference type="Proteomes" id="UP000887561">
    <property type="component" value="Unplaced"/>
</dbReference>
<proteinExistence type="predicted"/>
<feature type="region of interest" description="Disordered" evidence="1">
    <location>
        <begin position="426"/>
        <end position="451"/>
    </location>
</feature>
<evidence type="ECO:0000313" key="5">
    <source>
        <dbReference type="WBParaSite" id="scaffold3935_cov208.g7359"/>
    </source>
</evidence>
<dbReference type="AlphaFoldDB" id="A0A915MK78"/>
<dbReference type="WBParaSite" id="scaffold3935_cov208.g7359">
    <property type="protein sequence ID" value="scaffold3935_cov208.g7359"/>
    <property type="gene ID" value="scaffold3935_cov208.g7359"/>
</dbReference>
<feature type="domain" description="RYYR-CCHC" evidence="3">
    <location>
        <begin position="243"/>
        <end position="319"/>
    </location>
</feature>
<evidence type="ECO:0000256" key="1">
    <source>
        <dbReference type="SAM" id="MobiDB-lite"/>
    </source>
</evidence>
<dbReference type="Pfam" id="PF23674">
    <property type="entry name" value="RYYR-CCHC"/>
    <property type="match status" value="1"/>
</dbReference>
<sequence>MSSTIPSRPAITKRSLFKEKFMSPLEVIVCREVLEKVHADCFINFCCPDILTGMGYFENIHQLAGPELAESCAKFIGACPTSSRVTSAFGASNNFQFIVHTIVPSPIDLNRLIDVKKVYLATTNSLNMAIEEGAKTIAFPPYFPGISCKVASELLLRIFTVWIHRSQYSEELREMKICCQNEHEFYFFVQSARSLYEEASIIGHSFVPAFVQQRNAFSRRVGRPRRTHRIFEQPPEDAPRVKLELSAKLAPTILVIDDEKGLKRQYRLTNKSRDGRKMYFRCSRCDTLIKKDGVQIRAKLIVEDGQIVSERYPQHHPECIAKPVEQVLVQQVDRTSRRQVKDLYLLPQDAYKKALDRMNLEARQLGLSVEECFPEWPKLRQQYCRLRKQAVMAKQQEKWQMMMINSGGIIEDMPPSYLRYRYQQMQGPRKRGRPRKDSFTDDFILPQPNSPTEELNFTINKVGNKQKINFHNEERNKHIDEVVNSLHLQQQQLQEDSQNNEQMSTNTNDEDAIVDV</sequence>
<evidence type="ECO:0000259" key="3">
    <source>
        <dbReference type="Pfam" id="PF23674"/>
    </source>
</evidence>
<reference evidence="5" key="1">
    <citation type="submission" date="2022-11" db="UniProtKB">
        <authorList>
            <consortium name="WormBaseParasite"/>
        </authorList>
    </citation>
    <scope>IDENTIFICATION</scope>
</reference>
<evidence type="ECO:0000259" key="2">
    <source>
        <dbReference type="Pfam" id="PF01661"/>
    </source>
</evidence>
<dbReference type="SUPFAM" id="SSF52949">
    <property type="entry name" value="Macro domain-like"/>
    <property type="match status" value="1"/>
</dbReference>
<dbReference type="InterPro" id="IPR043472">
    <property type="entry name" value="Macro_dom-like"/>
</dbReference>
<dbReference type="InterPro" id="IPR057001">
    <property type="entry name" value="RYYR-CCHC"/>
</dbReference>
<accession>A0A915MK78</accession>
<dbReference type="Gene3D" id="3.40.220.10">
    <property type="entry name" value="Leucine Aminopeptidase, subunit E, domain 1"/>
    <property type="match status" value="1"/>
</dbReference>
<name>A0A915MK78_MELJA</name>